<gene>
    <name evidence="7" type="ORF">KHC33_08945</name>
</gene>
<evidence type="ECO:0000259" key="6">
    <source>
        <dbReference type="PROSITE" id="PS50122"/>
    </source>
</evidence>
<reference evidence="7 8" key="1">
    <citation type="submission" date="2021-05" db="EMBL/GenBank/DDBJ databases">
        <title>A novel Methanospirillum isolate from a pyrite-forming mixed culture.</title>
        <authorList>
            <person name="Bunk B."/>
            <person name="Sproer C."/>
            <person name="Spring S."/>
            <person name="Pester M."/>
        </authorList>
    </citation>
    <scope>NUCLEOTIDE SEQUENCE [LARGE SCALE GENOMIC DNA]</scope>
    <source>
        <strain evidence="7 8">J.3.6.1-F.2.7.3</strain>
    </source>
</reference>
<keyword evidence="4" id="KW-0145">Chemotaxis</keyword>
<feature type="active site" evidence="4">
    <location>
        <position position="35"/>
    </location>
</feature>
<keyword evidence="1 4" id="KW-0378">Hydrolase</keyword>
<sequence>MNLFIIGSSTGGPRILFDIFTGIPVLPVAIVIVQHMPESTTSRFARRLSQLTSMEVIIPKSGEMLKHGSLYIAPGDNHLTLKNNDILLLNSSEKVNFVRPSIDVTMLSLSPDTRHSYTGIILSGMGSDGAYGLAHMKKIGATTIIQDPDTCTIRSMPEAALRATEVDKILTPAEIHSLLLSKKQ</sequence>
<dbReference type="CDD" id="cd16432">
    <property type="entry name" value="CheB_Rec"/>
    <property type="match status" value="1"/>
</dbReference>
<dbReference type="RefSeq" id="WP_214418322.1">
    <property type="nucleotide sequence ID" value="NZ_CP075546.1"/>
</dbReference>
<dbReference type="EC" id="3.1.1.61" evidence="2"/>
<feature type="domain" description="CheB-type methylesterase" evidence="6">
    <location>
        <begin position="1"/>
        <end position="184"/>
    </location>
</feature>
<protein>
    <recommendedName>
        <fullName evidence="2">protein-glutamate methylesterase</fullName>
        <ecNumber evidence="2">3.1.1.61</ecNumber>
    </recommendedName>
</protein>
<evidence type="ECO:0000313" key="7">
    <source>
        <dbReference type="EMBL" id="QVV87501.1"/>
    </source>
</evidence>
<dbReference type="PANTHER" id="PTHR42872">
    <property type="entry name" value="PROTEIN-GLUTAMATE METHYLESTERASE/PROTEIN-GLUTAMINE GLUTAMINASE"/>
    <property type="match status" value="1"/>
</dbReference>
<dbReference type="AlphaFoldDB" id="A0A8E7AZD2"/>
<keyword evidence="5" id="KW-0812">Transmembrane</keyword>
<feature type="transmembrane region" description="Helical" evidence="5">
    <location>
        <begin position="15"/>
        <end position="33"/>
    </location>
</feature>
<evidence type="ECO:0000256" key="1">
    <source>
        <dbReference type="ARBA" id="ARBA00022801"/>
    </source>
</evidence>
<proteinExistence type="predicted"/>
<dbReference type="GO" id="GO:0006935">
    <property type="term" value="P:chemotaxis"/>
    <property type="evidence" value="ECO:0007669"/>
    <property type="project" value="UniProtKB-UniRule"/>
</dbReference>
<dbReference type="SUPFAM" id="SSF52738">
    <property type="entry name" value="Methylesterase CheB, C-terminal domain"/>
    <property type="match status" value="1"/>
</dbReference>
<evidence type="ECO:0000256" key="5">
    <source>
        <dbReference type="SAM" id="Phobius"/>
    </source>
</evidence>
<evidence type="ECO:0000313" key="8">
    <source>
        <dbReference type="Proteomes" id="UP000680656"/>
    </source>
</evidence>
<keyword evidence="8" id="KW-1185">Reference proteome</keyword>
<dbReference type="Pfam" id="PF01339">
    <property type="entry name" value="CheB_methylest"/>
    <property type="match status" value="1"/>
</dbReference>
<evidence type="ECO:0000256" key="3">
    <source>
        <dbReference type="ARBA" id="ARBA00048267"/>
    </source>
</evidence>
<organism evidence="7 8">
    <name type="scientific">Methanospirillum purgamenti</name>
    <dbReference type="NCBI Taxonomy" id="2834276"/>
    <lineage>
        <taxon>Archaea</taxon>
        <taxon>Methanobacteriati</taxon>
        <taxon>Methanobacteriota</taxon>
        <taxon>Stenosarchaea group</taxon>
        <taxon>Methanomicrobia</taxon>
        <taxon>Methanomicrobiales</taxon>
        <taxon>Methanospirillaceae</taxon>
        <taxon>Methanospirillum</taxon>
    </lineage>
</organism>
<dbReference type="EMBL" id="CP075546">
    <property type="protein sequence ID" value="QVV87501.1"/>
    <property type="molecule type" value="Genomic_DNA"/>
</dbReference>
<feature type="active site" evidence="4">
    <location>
        <position position="9"/>
    </location>
</feature>
<dbReference type="PROSITE" id="PS50122">
    <property type="entry name" value="CHEB"/>
    <property type="match status" value="1"/>
</dbReference>
<comment type="catalytic activity">
    <reaction evidence="3">
        <text>[protein]-L-glutamate 5-O-methyl ester + H2O = L-glutamyl-[protein] + methanol + H(+)</text>
        <dbReference type="Rhea" id="RHEA:23236"/>
        <dbReference type="Rhea" id="RHEA-COMP:10208"/>
        <dbReference type="Rhea" id="RHEA-COMP:10311"/>
        <dbReference type="ChEBI" id="CHEBI:15377"/>
        <dbReference type="ChEBI" id="CHEBI:15378"/>
        <dbReference type="ChEBI" id="CHEBI:17790"/>
        <dbReference type="ChEBI" id="CHEBI:29973"/>
        <dbReference type="ChEBI" id="CHEBI:82795"/>
        <dbReference type="EC" id="3.1.1.61"/>
    </reaction>
</comment>
<evidence type="ECO:0000256" key="4">
    <source>
        <dbReference type="PROSITE-ProRule" id="PRU00050"/>
    </source>
</evidence>
<dbReference type="GO" id="GO:0000156">
    <property type="term" value="F:phosphorelay response regulator activity"/>
    <property type="evidence" value="ECO:0007669"/>
    <property type="project" value="InterPro"/>
</dbReference>
<name>A0A8E7AZD2_9EURY</name>
<keyword evidence="5" id="KW-0472">Membrane</keyword>
<keyword evidence="5" id="KW-1133">Transmembrane helix</keyword>
<dbReference type="GeneID" id="65565196"/>
<dbReference type="Gene3D" id="3.40.50.180">
    <property type="entry name" value="Methylesterase CheB, C-terminal domain"/>
    <property type="match status" value="1"/>
</dbReference>
<dbReference type="InterPro" id="IPR000673">
    <property type="entry name" value="Sig_transdc_resp-reg_Me-estase"/>
</dbReference>
<dbReference type="KEGG" id="mrtj:KHC33_08945"/>
<evidence type="ECO:0000256" key="2">
    <source>
        <dbReference type="ARBA" id="ARBA00039140"/>
    </source>
</evidence>
<dbReference type="Proteomes" id="UP000680656">
    <property type="component" value="Chromosome"/>
</dbReference>
<dbReference type="PANTHER" id="PTHR42872:SF3">
    <property type="entry name" value="PROTEIN-GLUTAMATE METHYLESTERASE_PROTEIN-GLUTAMINE GLUTAMINASE 1"/>
    <property type="match status" value="1"/>
</dbReference>
<dbReference type="GO" id="GO:0005737">
    <property type="term" value="C:cytoplasm"/>
    <property type="evidence" value="ECO:0007669"/>
    <property type="project" value="InterPro"/>
</dbReference>
<dbReference type="InterPro" id="IPR035909">
    <property type="entry name" value="CheB_C"/>
</dbReference>
<accession>A0A8E7AZD2</accession>
<dbReference type="GO" id="GO:0008984">
    <property type="term" value="F:protein-glutamate methylesterase activity"/>
    <property type="evidence" value="ECO:0007669"/>
    <property type="project" value="UniProtKB-EC"/>
</dbReference>
<feature type="active site" evidence="4">
    <location>
        <position position="128"/>
    </location>
</feature>